<keyword evidence="3" id="KW-1185">Reference proteome</keyword>
<evidence type="ECO:0000313" key="2">
    <source>
        <dbReference type="EMBL" id="MFC3000578.1"/>
    </source>
</evidence>
<proteinExistence type="predicted"/>
<dbReference type="Proteomes" id="UP001595420">
    <property type="component" value="Unassembled WGS sequence"/>
</dbReference>
<evidence type="ECO:0008006" key="4">
    <source>
        <dbReference type="Google" id="ProtNLM"/>
    </source>
</evidence>
<organism evidence="2 3">
    <name type="scientific">Falsiroseomonas tokyonensis</name>
    <dbReference type="NCBI Taxonomy" id="430521"/>
    <lineage>
        <taxon>Bacteria</taxon>
        <taxon>Pseudomonadati</taxon>
        <taxon>Pseudomonadota</taxon>
        <taxon>Alphaproteobacteria</taxon>
        <taxon>Acetobacterales</taxon>
        <taxon>Roseomonadaceae</taxon>
        <taxon>Falsiroseomonas</taxon>
    </lineage>
</organism>
<sequence length="58" mass="6946">MRLHNMKLHLQPLDRPKLPQPPPAAFNRWLQEELARRYDKALAEPVPEDLLRLVRETH</sequence>
<reference evidence="3" key="1">
    <citation type="journal article" date="2019" name="Int. J. Syst. Evol. Microbiol.">
        <title>The Global Catalogue of Microorganisms (GCM) 10K type strain sequencing project: providing services to taxonomists for standard genome sequencing and annotation.</title>
        <authorList>
            <consortium name="The Broad Institute Genomics Platform"/>
            <consortium name="The Broad Institute Genome Sequencing Center for Infectious Disease"/>
            <person name="Wu L."/>
            <person name="Ma J."/>
        </authorList>
    </citation>
    <scope>NUCLEOTIDE SEQUENCE [LARGE SCALE GENOMIC DNA]</scope>
    <source>
        <strain evidence="3">CGMCC 1.16855</strain>
    </source>
</reference>
<dbReference type="EMBL" id="JBHRSB010000003">
    <property type="protein sequence ID" value="MFC3000578.1"/>
    <property type="molecule type" value="Genomic_DNA"/>
</dbReference>
<feature type="region of interest" description="Disordered" evidence="1">
    <location>
        <begin position="1"/>
        <end position="24"/>
    </location>
</feature>
<evidence type="ECO:0000313" key="3">
    <source>
        <dbReference type="Proteomes" id="UP001595420"/>
    </source>
</evidence>
<dbReference type="RefSeq" id="WP_216836661.1">
    <property type="nucleotide sequence ID" value="NZ_JAFNJS010000003.1"/>
</dbReference>
<comment type="caution">
    <text evidence="2">The sequence shown here is derived from an EMBL/GenBank/DDBJ whole genome shotgun (WGS) entry which is preliminary data.</text>
</comment>
<protein>
    <recommendedName>
        <fullName evidence="4">Anti-sigma factor NepR domain-containing protein</fullName>
    </recommendedName>
</protein>
<evidence type="ECO:0000256" key="1">
    <source>
        <dbReference type="SAM" id="MobiDB-lite"/>
    </source>
</evidence>
<accession>A0ABV7BTI9</accession>
<name>A0ABV7BTI9_9PROT</name>
<gene>
    <name evidence="2" type="ORF">ACFOD3_11785</name>
</gene>